<dbReference type="EMBL" id="CM037013">
    <property type="protein sequence ID" value="KAH7689173.1"/>
    <property type="molecule type" value="Genomic_DNA"/>
</dbReference>
<comment type="caution">
    <text evidence="1">The sequence shown here is derived from an EMBL/GenBank/DDBJ whole genome shotgun (WGS) entry which is preliminary data.</text>
</comment>
<evidence type="ECO:0000313" key="2">
    <source>
        <dbReference type="Proteomes" id="UP000827976"/>
    </source>
</evidence>
<organism evidence="1 2">
    <name type="scientific">Dioscorea alata</name>
    <name type="common">Purple yam</name>
    <dbReference type="NCBI Taxonomy" id="55571"/>
    <lineage>
        <taxon>Eukaryota</taxon>
        <taxon>Viridiplantae</taxon>
        <taxon>Streptophyta</taxon>
        <taxon>Embryophyta</taxon>
        <taxon>Tracheophyta</taxon>
        <taxon>Spermatophyta</taxon>
        <taxon>Magnoliopsida</taxon>
        <taxon>Liliopsida</taxon>
        <taxon>Dioscoreales</taxon>
        <taxon>Dioscoreaceae</taxon>
        <taxon>Dioscorea</taxon>
    </lineage>
</organism>
<sequence length="748" mass="83681">MNLLVTKQDMTDNQCWSQFLLVCCLSILLVCRGAVAIKIGAIINTVSKDGRQLQTGLEVAAQLFNSSTYKFFLNIRSSGEDVLHAASIASELINEWGAAAIISSGTSQQVAIVADVGRRTKTPVISLTATPLVPRPYFVQMSYSSLMIVRCLVDLIRSYDWRSAILLYEEDDDCGSIYGGIITSLSNALRGVGAVIEKIVSFPRLDSSLTARDIVGKEMERVVVSQRCRVFVILRSSPLLTFHLFEEAQRLGLTEAGNAWIVADSGVNSILEMGEKLSFSYISSNVQGVIGVKPYFDETSVNFQRFHSRFRKRYPTKHQELKISAMYGHDAIHAITIGMAESKKRRTTLLEGILESKFEGLSGSIQFGNDGIRLENNSLAFQVINFVGKSYREMGFWSEGFGLCKQKDVSVNSLLPVLWPGEQIKVPGGWGKLRVGVPGNNVFDGSFVKVEYDHNGRPSFVSGFCIDVFKASLKKLKYYLDFEFLPFNGSYDDLIQQVALKRFDVAVGDITILADRMPFVDFTLPFTESSIGMLVRTKTGGNAWMVLKPFSKGLLGLIVASFIYTTLIVWYLETRSINLNSTGAKKVRFGTTLWLMFSTIFFNLNKVRSRYTKFVMVVWLFVVLIITQAFTASLSSILTTEKLKPKLGINGIIGVNLGSKYLIKYLENVIHFPGQNIRKIMKIEDYHNAFQSGKISAAFMELPYMRLFLSLYKDYTIYGESQKFGGFGIVRLGTWYENGNVDRSLKVL</sequence>
<name>A0ACB7WMM7_DIOAL</name>
<reference evidence="2" key="1">
    <citation type="journal article" date="2022" name="Nat. Commun.">
        <title>Chromosome evolution and the genetic basis of agronomically important traits in greater yam.</title>
        <authorList>
            <person name="Bredeson J.V."/>
            <person name="Lyons J.B."/>
            <person name="Oniyinde I.O."/>
            <person name="Okereke N.R."/>
            <person name="Kolade O."/>
            <person name="Nnabue I."/>
            <person name="Nwadili C.O."/>
            <person name="Hribova E."/>
            <person name="Parker M."/>
            <person name="Nwogha J."/>
            <person name="Shu S."/>
            <person name="Carlson J."/>
            <person name="Kariba R."/>
            <person name="Muthemba S."/>
            <person name="Knop K."/>
            <person name="Barton G.J."/>
            <person name="Sherwood A.V."/>
            <person name="Lopez-Montes A."/>
            <person name="Asiedu R."/>
            <person name="Jamnadass R."/>
            <person name="Muchugi A."/>
            <person name="Goodstein D."/>
            <person name="Egesi C.N."/>
            <person name="Featherston J."/>
            <person name="Asfaw A."/>
            <person name="Simpson G.G."/>
            <person name="Dolezel J."/>
            <person name="Hendre P.S."/>
            <person name="Van Deynze A."/>
            <person name="Kumar P.L."/>
            <person name="Obidiegwu J.E."/>
            <person name="Bhattacharjee R."/>
            <person name="Rokhsar D.S."/>
        </authorList>
    </citation>
    <scope>NUCLEOTIDE SEQUENCE [LARGE SCALE GENOMIC DNA]</scope>
    <source>
        <strain evidence="2">cv. TDa95/00328</strain>
    </source>
</reference>
<gene>
    <name evidence="1" type="ORF">IHE45_03G079600</name>
</gene>
<dbReference type="Proteomes" id="UP000827976">
    <property type="component" value="Chromosome 3"/>
</dbReference>
<keyword evidence="2" id="KW-1185">Reference proteome</keyword>
<evidence type="ECO:0000313" key="1">
    <source>
        <dbReference type="EMBL" id="KAH7689173.1"/>
    </source>
</evidence>
<protein>
    <submittedName>
        <fullName evidence="1">Periplasmic binding protein-like I protein</fullName>
    </submittedName>
</protein>
<proteinExistence type="predicted"/>
<accession>A0ACB7WMM7</accession>